<proteinExistence type="predicted"/>
<organism evidence="1">
    <name type="scientific">Arundo donax</name>
    <name type="common">Giant reed</name>
    <name type="synonym">Donax arundinaceus</name>
    <dbReference type="NCBI Taxonomy" id="35708"/>
    <lineage>
        <taxon>Eukaryota</taxon>
        <taxon>Viridiplantae</taxon>
        <taxon>Streptophyta</taxon>
        <taxon>Embryophyta</taxon>
        <taxon>Tracheophyta</taxon>
        <taxon>Spermatophyta</taxon>
        <taxon>Magnoliopsida</taxon>
        <taxon>Liliopsida</taxon>
        <taxon>Poales</taxon>
        <taxon>Poaceae</taxon>
        <taxon>PACMAD clade</taxon>
        <taxon>Arundinoideae</taxon>
        <taxon>Arundineae</taxon>
        <taxon>Arundo</taxon>
    </lineage>
</organism>
<reference evidence="1" key="1">
    <citation type="submission" date="2014-09" db="EMBL/GenBank/DDBJ databases">
        <authorList>
            <person name="Magalhaes I.L.F."/>
            <person name="Oliveira U."/>
            <person name="Santos F.R."/>
            <person name="Vidigal T.H.D.A."/>
            <person name="Brescovit A.D."/>
            <person name="Santos A.J."/>
        </authorList>
    </citation>
    <scope>NUCLEOTIDE SEQUENCE</scope>
    <source>
        <tissue evidence="1">Shoot tissue taken approximately 20 cm above the soil surface</tissue>
    </source>
</reference>
<dbReference type="AlphaFoldDB" id="A0A0A9GB52"/>
<reference evidence="1" key="2">
    <citation type="journal article" date="2015" name="Data Brief">
        <title>Shoot transcriptome of the giant reed, Arundo donax.</title>
        <authorList>
            <person name="Barrero R.A."/>
            <person name="Guerrero F.D."/>
            <person name="Moolhuijzen P."/>
            <person name="Goolsby J.A."/>
            <person name="Tidwell J."/>
            <person name="Bellgard S.E."/>
            <person name="Bellgard M.I."/>
        </authorList>
    </citation>
    <scope>NUCLEOTIDE SEQUENCE</scope>
    <source>
        <tissue evidence="1">Shoot tissue taken approximately 20 cm above the soil surface</tissue>
    </source>
</reference>
<name>A0A0A9GB52_ARUDO</name>
<sequence length="77" mass="8730">MPKWLRPATAIYSIHRDIKQSGRLGDRHRVLTKLPVFRSRPGLISHYGQSTATGLQLFNIYTRSKFGSCNSPTSCRP</sequence>
<protein>
    <submittedName>
        <fullName evidence="1">Uncharacterized protein</fullName>
    </submittedName>
</protein>
<evidence type="ECO:0000313" key="1">
    <source>
        <dbReference type="EMBL" id="JAE22315.1"/>
    </source>
</evidence>
<accession>A0A0A9GB52</accession>
<dbReference type="EMBL" id="GBRH01175581">
    <property type="protein sequence ID" value="JAE22315.1"/>
    <property type="molecule type" value="Transcribed_RNA"/>
</dbReference>